<reference evidence="3" key="1">
    <citation type="submission" date="2010-08" db="EMBL/GenBank/DDBJ databases">
        <authorList>
            <consortium name="Caenorhabditis japonica Sequencing Consortium"/>
            <person name="Wilson R.K."/>
        </authorList>
    </citation>
    <scope>NUCLEOTIDE SEQUENCE [LARGE SCALE GENOMIC DNA]</scope>
    <source>
        <strain evidence="3">DF5081</strain>
    </source>
</reference>
<name>A0A8R1HUW3_CAEJA</name>
<evidence type="ECO:0000313" key="2">
    <source>
        <dbReference type="EnsemblMetazoa" id="CJA07618b.1"/>
    </source>
</evidence>
<reference evidence="2" key="2">
    <citation type="submission" date="2022-06" db="UniProtKB">
        <authorList>
            <consortium name="EnsemblMetazoa"/>
        </authorList>
    </citation>
    <scope>IDENTIFICATION</scope>
    <source>
        <strain evidence="2">DF5081</strain>
    </source>
</reference>
<organism evidence="2 3">
    <name type="scientific">Caenorhabditis japonica</name>
    <dbReference type="NCBI Taxonomy" id="281687"/>
    <lineage>
        <taxon>Eukaryota</taxon>
        <taxon>Metazoa</taxon>
        <taxon>Ecdysozoa</taxon>
        <taxon>Nematoda</taxon>
        <taxon>Chromadorea</taxon>
        <taxon>Rhabditida</taxon>
        <taxon>Rhabditina</taxon>
        <taxon>Rhabditomorpha</taxon>
        <taxon>Rhabditoidea</taxon>
        <taxon>Rhabditidae</taxon>
        <taxon>Peloderinae</taxon>
        <taxon>Caenorhabditis</taxon>
    </lineage>
</organism>
<accession>A0A8R1HUW3</accession>
<evidence type="ECO:0000313" key="3">
    <source>
        <dbReference type="Proteomes" id="UP000005237"/>
    </source>
</evidence>
<dbReference type="AlphaFoldDB" id="A0A8R1HUW3"/>
<dbReference type="EnsemblMetazoa" id="CJA07618b.1">
    <property type="protein sequence ID" value="CJA07618b.1"/>
    <property type="gene ID" value="WBGene00126822"/>
</dbReference>
<keyword evidence="3" id="KW-1185">Reference proteome</keyword>
<dbReference type="Proteomes" id="UP000005237">
    <property type="component" value="Unassembled WGS sequence"/>
</dbReference>
<sequence>MRTDVGSLPLMCLLSTLTSSVFGYLPTEDLTNSIIPAGGFPPGETIIPIEGVEEGSPDEDPDTDDTDIYRKKVSTFRRRNINSSFGGGRIPFSRMAYKSGYGSNRIGFSRNAGVGYYGERNSNPNPYGTMNIGGVGGPYQPHVPEEYNMRPSAPYSGLIGGSRAGYYGSTVGMRRGGVQPMSSRKPNIPSVEYPCEFPSFPRRAFFARPTRPGQSEHSPIFPEVFFRFLPFFPVL</sequence>
<keyword evidence="1" id="KW-0732">Signal</keyword>
<feature type="signal peptide" evidence="1">
    <location>
        <begin position="1"/>
        <end position="23"/>
    </location>
</feature>
<proteinExistence type="predicted"/>
<protein>
    <submittedName>
        <fullName evidence="2">Uncharacterized protein</fullName>
    </submittedName>
</protein>
<evidence type="ECO:0000256" key="1">
    <source>
        <dbReference type="SAM" id="SignalP"/>
    </source>
</evidence>
<feature type="chain" id="PRO_5035728048" evidence="1">
    <location>
        <begin position="24"/>
        <end position="235"/>
    </location>
</feature>